<dbReference type="EMBL" id="JAPQKS010000008">
    <property type="protein sequence ID" value="KAJ5217429.1"/>
    <property type="molecule type" value="Genomic_DNA"/>
</dbReference>
<evidence type="ECO:0000256" key="7">
    <source>
        <dbReference type="SAM" id="MobiDB-lite"/>
    </source>
</evidence>
<dbReference type="RefSeq" id="XP_058326300.1">
    <property type="nucleotide sequence ID" value="XM_058479732.1"/>
</dbReference>
<name>A0A9W9TCI9_9EURO</name>
<feature type="compositionally biased region" description="Basic and acidic residues" evidence="7">
    <location>
        <begin position="142"/>
        <end position="158"/>
    </location>
</feature>
<dbReference type="GO" id="GO:0006508">
    <property type="term" value="P:proteolysis"/>
    <property type="evidence" value="ECO:0007669"/>
    <property type="project" value="UniProtKB-KW"/>
</dbReference>
<evidence type="ECO:0000313" key="8">
    <source>
        <dbReference type="EMBL" id="KAJ5217429.1"/>
    </source>
</evidence>
<evidence type="ECO:0000256" key="6">
    <source>
        <dbReference type="ARBA" id="ARBA00022807"/>
    </source>
</evidence>
<dbReference type="PANTHER" id="PTHR13367">
    <property type="entry name" value="UBIQUITIN THIOESTERASE"/>
    <property type="match status" value="1"/>
</dbReference>
<keyword evidence="4" id="KW-0833">Ubl conjugation pathway</keyword>
<dbReference type="InterPro" id="IPR051346">
    <property type="entry name" value="OTU_Deubiquitinase"/>
</dbReference>
<accession>A0A9W9TCI9</accession>
<feature type="region of interest" description="Disordered" evidence="7">
    <location>
        <begin position="103"/>
        <end position="169"/>
    </location>
</feature>
<evidence type="ECO:0000256" key="2">
    <source>
        <dbReference type="ARBA" id="ARBA00012759"/>
    </source>
</evidence>
<evidence type="ECO:0000256" key="5">
    <source>
        <dbReference type="ARBA" id="ARBA00022801"/>
    </source>
</evidence>
<dbReference type="Proteomes" id="UP001150941">
    <property type="component" value="Unassembled WGS sequence"/>
</dbReference>
<reference evidence="8" key="2">
    <citation type="journal article" date="2023" name="IMA Fungus">
        <title>Comparative genomic study of the Penicillium genus elucidates a diverse pangenome and 15 lateral gene transfer events.</title>
        <authorList>
            <person name="Petersen C."/>
            <person name="Sorensen T."/>
            <person name="Nielsen M.R."/>
            <person name="Sondergaard T.E."/>
            <person name="Sorensen J.L."/>
            <person name="Fitzpatrick D.A."/>
            <person name="Frisvad J.C."/>
            <person name="Nielsen K.L."/>
        </authorList>
    </citation>
    <scope>NUCLEOTIDE SEQUENCE</scope>
    <source>
        <strain evidence="8">IBT 19713</strain>
    </source>
</reference>
<evidence type="ECO:0000313" key="9">
    <source>
        <dbReference type="Proteomes" id="UP001150941"/>
    </source>
</evidence>
<feature type="compositionally biased region" description="Basic and acidic residues" evidence="7">
    <location>
        <begin position="120"/>
        <end position="131"/>
    </location>
</feature>
<dbReference type="EC" id="3.4.19.12" evidence="2"/>
<dbReference type="GeneID" id="83207036"/>
<dbReference type="AlphaFoldDB" id="A0A9W9TCI9"/>
<comment type="catalytic activity">
    <reaction evidence="1">
        <text>Thiol-dependent hydrolysis of ester, thioester, amide, peptide and isopeptide bonds formed by the C-terminal Gly of ubiquitin (a 76-residue protein attached to proteins as an intracellular targeting signal).</text>
        <dbReference type="EC" id="3.4.19.12"/>
    </reaction>
</comment>
<reference evidence="8" key="1">
    <citation type="submission" date="2022-11" db="EMBL/GenBank/DDBJ databases">
        <authorList>
            <person name="Petersen C."/>
        </authorList>
    </citation>
    <scope>NUCLEOTIDE SEQUENCE</scope>
    <source>
        <strain evidence="8">IBT 19713</strain>
    </source>
</reference>
<evidence type="ECO:0000256" key="1">
    <source>
        <dbReference type="ARBA" id="ARBA00000707"/>
    </source>
</evidence>
<protein>
    <recommendedName>
        <fullName evidence="2">ubiquitinyl hydrolase 1</fullName>
        <ecNumber evidence="2">3.4.19.12</ecNumber>
    </recommendedName>
</protein>
<keyword evidence="9" id="KW-1185">Reference proteome</keyword>
<keyword evidence="5" id="KW-0378">Hydrolase</keyword>
<dbReference type="OrthoDB" id="3182339at2759"/>
<evidence type="ECO:0000256" key="4">
    <source>
        <dbReference type="ARBA" id="ARBA00022786"/>
    </source>
</evidence>
<proteinExistence type="predicted"/>
<dbReference type="PANTHER" id="PTHR13367:SF34">
    <property type="match status" value="1"/>
</dbReference>
<sequence>MRQLGSGQSIVFCIPYDIKARIHDSRGTHEHSEIGVPDILRWAIFETWNDIKRSMPLWAVQGRRFTNQRSKWQNYQRSEQDCLTSTQAKSFLEPECLSLQQRYKPHNTGQPAPLASAQREAPDAIETRCAEVEGQESCSPSLHEEQERELAPEIQTERQKHRPPPAEPAIHRVHSDLCSFIETGVLKLPSEAYGPAFASIQDTSAPLYVDLHQFGPGLMVTTDFTKTIKVPRRGSSVMDAYQRPVRFILTAAPSKERDTTDEEDGILIISPHEANMLMPHITKSTAVTIHLYSPRQNEEHGPLDGLMLFNRSRVRETRRLSPNIRLQLNLFAGQLYLASYQEYQDLCCFLGVASVPTPAGLAVAADGFIRDNANGTFRESPLSFLKFWLCQVRRDCRDIRRTHLGKIANGQVLSPSDLQASAVHCAEQSMQALYLLSN</sequence>
<comment type="caution">
    <text evidence="8">The sequence shown here is derived from an EMBL/GenBank/DDBJ whole genome shotgun (WGS) entry which is preliminary data.</text>
</comment>
<organism evidence="8 9">
    <name type="scientific">Penicillium chermesinum</name>
    <dbReference type="NCBI Taxonomy" id="63820"/>
    <lineage>
        <taxon>Eukaryota</taxon>
        <taxon>Fungi</taxon>
        <taxon>Dikarya</taxon>
        <taxon>Ascomycota</taxon>
        <taxon>Pezizomycotina</taxon>
        <taxon>Eurotiomycetes</taxon>
        <taxon>Eurotiomycetidae</taxon>
        <taxon>Eurotiales</taxon>
        <taxon>Aspergillaceae</taxon>
        <taxon>Penicillium</taxon>
    </lineage>
</organism>
<keyword evidence="6" id="KW-0788">Thiol protease</keyword>
<gene>
    <name evidence="8" type="ORF">N7468_010437</name>
</gene>
<dbReference type="GO" id="GO:0004843">
    <property type="term" value="F:cysteine-type deubiquitinase activity"/>
    <property type="evidence" value="ECO:0007669"/>
    <property type="project" value="UniProtKB-EC"/>
</dbReference>
<keyword evidence="3" id="KW-0645">Protease</keyword>
<evidence type="ECO:0000256" key="3">
    <source>
        <dbReference type="ARBA" id="ARBA00022670"/>
    </source>
</evidence>